<dbReference type="RefSeq" id="WP_331703110.1">
    <property type="nucleotide sequence ID" value="NZ_JAZHBO010000001.1"/>
</dbReference>
<organism evidence="6 7">
    <name type="scientific">Aquilutibacter rugosus</name>
    <dbReference type="NCBI Taxonomy" id="3115820"/>
    <lineage>
        <taxon>Bacteria</taxon>
        <taxon>Pseudomonadati</taxon>
        <taxon>Pseudomonadota</taxon>
        <taxon>Gammaproteobacteria</taxon>
        <taxon>Lysobacterales</taxon>
        <taxon>Lysobacteraceae</taxon>
        <taxon>Aquilutibacter</taxon>
    </lineage>
</organism>
<evidence type="ECO:0000313" key="7">
    <source>
        <dbReference type="Proteomes" id="UP001356170"/>
    </source>
</evidence>
<dbReference type="PANTHER" id="PTHR35371:SF1">
    <property type="entry name" value="BLR7753 PROTEIN"/>
    <property type="match status" value="1"/>
</dbReference>
<feature type="transmembrane region" description="Helical" evidence="5">
    <location>
        <begin position="66"/>
        <end position="91"/>
    </location>
</feature>
<name>A0ABU7UWQ6_9GAMM</name>
<dbReference type="InterPro" id="IPR001129">
    <property type="entry name" value="Membr-assoc_MAPEG"/>
</dbReference>
<dbReference type="Proteomes" id="UP001356170">
    <property type="component" value="Unassembled WGS sequence"/>
</dbReference>
<reference evidence="6 7" key="1">
    <citation type="submission" date="2024-01" db="EMBL/GenBank/DDBJ databases">
        <title>Novel species of the genus Luteimonas isolated from rivers.</title>
        <authorList>
            <person name="Lu H."/>
        </authorList>
    </citation>
    <scope>NUCLEOTIDE SEQUENCE [LARGE SCALE GENOMIC DNA]</scope>
    <source>
        <strain evidence="6 7">FXH3W</strain>
    </source>
</reference>
<keyword evidence="7" id="KW-1185">Reference proteome</keyword>
<keyword evidence="2 5" id="KW-0812">Transmembrane</keyword>
<dbReference type="Gene3D" id="1.20.120.550">
    <property type="entry name" value="Membrane associated eicosanoid/glutathione metabolism-like domain"/>
    <property type="match status" value="1"/>
</dbReference>
<dbReference type="Pfam" id="PF01124">
    <property type="entry name" value="MAPEG"/>
    <property type="match status" value="1"/>
</dbReference>
<dbReference type="PANTHER" id="PTHR35371">
    <property type="entry name" value="INNER MEMBRANE PROTEIN"/>
    <property type="match status" value="1"/>
</dbReference>
<evidence type="ECO:0000256" key="3">
    <source>
        <dbReference type="ARBA" id="ARBA00022989"/>
    </source>
</evidence>
<keyword evidence="4 5" id="KW-0472">Membrane</keyword>
<comment type="subcellular location">
    <subcellularLocation>
        <location evidence="1">Membrane</location>
    </subcellularLocation>
</comment>
<dbReference type="EMBL" id="JAZHBO010000001">
    <property type="protein sequence ID" value="MEF2154966.1"/>
    <property type="molecule type" value="Genomic_DNA"/>
</dbReference>
<evidence type="ECO:0000256" key="1">
    <source>
        <dbReference type="ARBA" id="ARBA00004370"/>
    </source>
</evidence>
<evidence type="ECO:0000313" key="6">
    <source>
        <dbReference type="EMBL" id="MEF2154966.1"/>
    </source>
</evidence>
<evidence type="ECO:0000256" key="5">
    <source>
        <dbReference type="SAM" id="Phobius"/>
    </source>
</evidence>
<proteinExistence type="predicted"/>
<protein>
    <submittedName>
        <fullName evidence="6">MAPEG family protein</fullName>
    </submittedName>
</protein>
<dbReference type="SUPFAM" id="SSF161084">
    <property type="entry name" value="MAPEG domain-like"/>
    <property type="match status" value="1"/>
</dbReference>
<sequence length="133" mass="14611">MTIATAYWCILLVAVLPYIWTVVAKASGTQGRFNNRDPREWLAKQDNPRSRWANGAQLNSFETNPLFYASVLMAQFAEVPGATIGLMAVIYAVARVAHGLLYISGMHLFRSLAWFIGMASAFSLVVLAAKTIA</sequence>
<keyword evidence="3 5" id="KW-1133">Transmembrane helix</keyword>
<comment type="caution">
    <text evidence="6">The sequence shown here is derived from an EMBL/GenBank/DDBJ whole genome shotgun (WGS) entry which is preliminary data.</text>
</comment>
<evidence type="ECO:0000256" key="2">
    <source>
        <dbReference type="ARBA" id="ARBA00022692"/>
    </source>
</evidence>
<gene>
    <name evidence="6" type="ORF">V3390_01755</name>
</gene>
<dbReference type="InterPro" id="IPR023352">
    <property type="entry name" value="MAPEG-like_dom_sf"/>
</dbReference>
<accession>A0ABU7UWQ6</accession>
<feature type="transmembrane region" description="Helical" evidence="5">
    <location>
        <begin position="112"/>
        <end position="132"/>
    </location>
</feature>
<evidence type="ECO:0000256" key="4">
    <source>
        <dbReference type="ARBA" id="ARBA00023136"/>
    </source>
</evidence>